<keyword evidence="5 6" id="KW-0472">Membrane</keyword>
<dbReference type="AlphaFoldDB" id="A0AAW0GIV7"/>
<keyword evidence="4 6" id="KW-1133">Transmembrane helix</keyword>
<evidence type="ECO:0000256" key="1">
    <source>
        <dbReference type="ARBA" id="ARBA00004141"/>
    </source>
</evidence>
<feature type="transmembrane region" description="Helical" evidence="6">
    <location>
        <begin position="265"/>
        <end position="285"/>
    </location>
</feature>
<name>A0AAW0GIV7_9APHY</name>
<reference evidence="8 9" key="1">
    <citation type="submission" date="2022-09" db="EMBL/GenBank/DDBJ databases">
        <authorList>
            <person name="Palmer J.M."/>
        </authorList>
    </citation>
    <scope>NUCLEOTIDE SEQUENCE [LARGE SCALE GENOMIC DNA]</scope>
    <source>
        <strain evidence="8 9">DSM 7382</strain>
    </source>
</reference>
<evidence type="ECO:0000313" key="9">
    <source>
        <dbReference type="Proteomes" id="UP001385951"/>
    </source>
</evidence>
<dbReference type="InterPro" id="IPR013525">
    <property type="entry name" value="ABC2_TM"/>
</dbReference>
<evidence type="ECO:0000256" key="3">
    <source>
        <dbReference type="ARBA" id="ARBA00022692"/>
    </source>
</evidence>
<keyword evidence="2" id="KW-0813">Transport</keyword>
<feature type="transmembrane region" description="Helical" evidence="6">
    <location>
        <begin position="179"/>
        <end position="199"/>
    </location>
</feature>
<dbReference type="Proteomes" id="UP001385951">
    <property type="component" value="Unassembled WGS sequence"/>
</dbReference>
<dbReference type="PANTHER" id="PTHR48041:SF139">
    <property type="entry name" value="PROTEIN SCARLET"/>
    <property type="match status" value="1"/>
</dbReference>
<sequence length="291" mass="32862">MQKRDRRSTYAATFLTQLEVLSAREWKILKRDYTLFFTHVAVASVLGVFCGGLYFKTDITIAGFQSRVGCLFFLGALIAFSSLSALYNVVTIRPLFLRERSASFYSPTAWLLSRFIFDVLPLRIIPTIIVSTIVYWMAGLAHDAAHFFKFLFILVLYTLAMTLWNFLLACFFSNGGIAILLSALTALYQMTFAGFFVHLNDIPPVLRWLQWLCPLKYTLEALSVNEVGSGLMIQDSLQGVPVNVSASLIMNLLFGFGSNNYYRDVLVLFAYIAGFGLGVIGIVWLKVRERR</sequence>
<dbReference type="InterPro" id="IPR050352">
    <property type="entry name" value="ABCG_transporters"/>
</dbReference>
<proteinExistence type="predicted"/>
<evidence type="ECO:0000256" key="5">
    <source>
        <dbReference type="ARBA" id="ARBA00023136"/>
    </source>
</evidence>
<protein>
    <recommendedName>
        <fullName evidence="7">ABC-2 type transporter transmembrane domain-containing protein</fullName>
    </recommendedName>
</protein>
<dbReference type="GO" id="GO:0140359">
    <property type="term" value="F:ABC-type transporter activity"/>
    <property type="evidence" value="ECO:0007669"/>
    <property type="project" value="InterPro"/>
</dbReference>
<feature type="transmembrane region" description="Helical" evidence="6">
    <location>
        <begin position="150"/>
        <end position="172"/>
    </location>
</feature>
<evidence type="ECO:0000256" key="6">
    <source>
        <dbReference type="SAM" id="Phobius"/>
    </source>
</evidence>
<feature type="transmembrane region" description="Helical" evidence="6">
    <location>
        <begin position="111"/>
        <end position="138"/>
    </location>
</feature>
<evidence type="ECO:0000256" key="2">
    <source>
        <dbReference type="ARBA" id="ARBA00022448"/>
    </source>
</evidence>
<dbReference type="GO" id="GO:0016020">
    <property type="term" value="C:membrane"/>
    <property type="evidence" value="ECO:0007669"/>
    <property type="project" value="UniProtKB-SubCell"/>
</dbReference>
<feature type="domain" description="ABC-2 type transporter transmembrane" evidence="7">
    <location>
        <begin position="16"/>
        <end position="226"/>
    </location>
</feature>
<accession>A0AAW0GIV7</accession>
<dbReference type="EMBL" id="JASBNA010000009">
    <property type="protein sequence ID" value="KAK7688930.1"/>
    <property type="molecule type" value="Genomic_DNA"/>
</dbReference>
<dbReference type="PANTHER" id="PTHR48041">
    <property type="entry name" value="ABC TRANSPORTER G FAMILY MEMBER 28"/>
    <property type="match status" value="1"/>
</dbReference>
<organism evidence="8 9">
    <name type="scientific">Cerrena zonata</name>
    <dbReference type="NCBI Taxonomy" id="2478898"/>
    <lineage>
        <taxon>Eukaryota</taxon>
        <taxon>Fungi</taxon>
        <taxon>Dikarya</taxon>
        <taxon>Basidiomycota</taxon>
        <taxon>Agaricomycotina</taxon>
        <taxon>Agaricomycetes</taxon>
        <taxon>Polyporales</taxon>
        <taxon>Cerrenaceae</taxon>
        <taxon>Cerrena</taxon>
    </lineage>
</organism>
<evidence type="ECO:0000313" key="8">
    <source>
        <dbReference type="EMBL" id="KAK7688930.1"/>
    </source>
</evidence>
<dbReference type="Pfam" id="PF01061">
    <property type="entry name" value="ABC2_membrane"/>
    <property type="match status" value="1"/>
</dbReference>
<feature type="transmembrane region" description="Helical" evidence="6">
    <location>
        <begin position="66"/>
        <end position="90"/>
    </location>
</feature>
<keyword evidence="9" id="KW-1185">Reference proteome</keyword>
<comment type="caution">
    <text evidence="8">The sequence shown here is derived from an EMBL/GenBank/DDBJ whole genome shotgun (WGS) entry which is preliminary data.</text>
</comment>
<feature type="transmembrane region" description="Helical" evidence="6">
    <location>
        <begin position="33"/>
        <end position="54"/>
    </location>
</feature>
<comment type="subcellular location">
    <subcellularLocation>
        <location evidence="1">Membrane</location>
        <topology evidence="1">Multi-pass membrane protein</topology>
    </subcellularLocation>
</comment>
<evidence type="ECO:0000256" key="4">
    <source>
        <dbReference type="ARBA" id="ARBA00022989"/>
    </source>
</evidence>
<gene>
    <name evidence="8" type="ORF">QCA50_007621</name>
</gene>
<keyword evidence="3 6" id="KW-0812">Transmembrane</keyword>
<evidence type="ECO:0000259" key="7">
    <source>
        <dbReference type="Pfam" id="PF01061"/>
    </source>
</evidence>